<protein>
    <submittedName>
        <fullName evidence="2">Glycerophosphodiester phosphodiesterase</fullName>
    </submittedName>
</protein>
<dbReference type="Gene3D" id="3.20.20.190">
    <property type="entry name" value="Phosphatidylinositol (PI) phosphodiesterase"/>
    <property type="match status" value="1"/>
</dbReference>
<reference evidence="3 4" key="1">
    <citation type="journal article" date="2017" name="Nature">
        <title>Atmospheric trace gases support primary production in Antarctic desert surface soil.</title>
        <authorList>
            <person name="Ji M."/>
            <person name="Greening C."/>
            <person name="Vanwonterghem I."/>
            <person name="Carere C.R."/>
            <person name="Bay S.K."/>
            <person name="Steen J.A."/>
            <person name="Montgomery K."/>
            <person name="Lines T."/>
            <person name="Beardall J."/>
            <person name="van Dorst J."/>
            <person name="Snape I."/>
            <person name="Stott M.B."/>
            <person name="Hugenholtz P."/>
            <person name="Ferrari B.C."/>
        </authorList>
    </citation>
    <scope>NUCLEOTIDE SEQUENCE [LARGE SCALE GENOMIC DNA]</scope>
    <source>
        <strain evidence="3">RRmetagenome_bin12</strain>
    </source>
</reference>
<feature type="domain" description="GP-PDE" evidence="1">
    <location>
        <begin position="29"/>
        <end position="90"/>
    </location>
</feature>
<evidence type="ECO:0000259" key="1">
    <source>
        <dbReference type="Pfam" id="PF03009"/>
    </source>
</evidence>
<dbReference type="AlphaFoldDB" id="A0A2W6AIW9"/>
<dbReference type="Proteomes" id="UP000248724">
    <property type="component" value="Unassembled WGS sequence"/>
</dbReference>
<evidence type="ECO:0000313" key="5">
    <source>
        <dbReference type="Proteomes" id="UP000606991"/>
    </source>
</evidence>
<dbReference type="Pfam" id="PF03009">
    <property type="entry name" value="GDPD"/>
    <property type="match status" value="1"/>
</dbReference>
<comment type="caution">
    <text evidence="3">The sequence shown here is derived from an EMBL/GenBank/DDBJ whole genome shotgun (WGS) entry which is preliminary data.</text>
</comment>
<name>A0A2W6AIW9_9BACT</name>
<organism evidence="3 4">
    <name type="scientific">Candidatus Aeolococcus gillhamiae</name>
    <dbReference type="NCBI Taxonomy" id="3127015"/>
    <lineage>
        <taxon>Bacteria</taxon>
        <taxon>Bacillati</taxon>
        <taxon>Candidatus Dormiibacterota</taxon>
        <taxon>Candidatus Dormibacteria</taxon>
        <taxon>Candidatus Aeolococcales</taxon>
        <taxon>Candidatus Aeolococcaceae</taxon>
        <taxon>Candidatus Aeolococcus</taxon>
    </lineage>
</organism>
<dbReference type="GO" id="GO:0008081">
    <property type="term" value="F:phosphoric diester hydrolase activity"/>
    <property type="evidence" value="ECO:0007669"/>
    <property type="project" value="InterPro"/>
</dbReference>
<dbReference type="GO" id="GO:0006629">
    <property type="term" value="P:lipid metabolic process"/>
    <property type="evidence" value="ECO:0007669"/>
    <property type="project" value="InterPro"/>
</dbReference>
<gene>
    <name evidence="3" type="ORF">DLM65_15150</name>
    <name evidence="2" type="ORF">JF886_08045</name>
</gene>
<accession>A0A2W6AIW9</accession>
<reference evidence="2 5" key="3">
    <citation type="submission" date="2020-10" db="EMBL/GenBank/DDBJ databases">
        <title>Ca. Dormibacterota MAGs.</title>
        <authorList>
            <person name="Montgomery K."/>
        </authorList>
    </citation>
    <scope>NUCLEOTIDE SEQUENCE [LARGE SCALE GENOMIC DNA]</scope>
    <source>
        <strain evidence="2">SC8812_S17_18</strain>
    </source>
</reference>
<proteinExistence type="predicted"/>
<dbReference type="InterPro" id="IPR030395">
    <property type="entry name" value="GP_PDE_dom"/>
</dbReference>
<dbReference type="InterPro" id="IPR017946">
    <property type="entry name" value="PLC-like_Pdiesterase_TIM-brl"/>
</dbReference>
<accession>A0A934N5X9</accession>
<evidence type="ECO:0000313" key="3">
    <source>
        <dbReference type="EMBL" id="PZR77671.1"/>
    </source>
</evidence>
<sequence length="120" mass="13274">MQLRCAPRESISRLGGLPWRDRLPQDIRQTCADAGAAGICVHHWVVSEQLVEEAHRLALHVNTWTVNNPLAARMMAGAGVDSITTDRVDLVRLALRSQSEPSRSAELRSSVREAVRTAPR</sequence>
<evidence type="ECO:0000313" key="2">
    <source>
        <dbReference type="EMBL" id="MBJ7594799.1"/>
    </source>
</evidence>
<dbReference type="EMBL" id="QHBU01000289">
    <property type="protein sequence ID" value="PZR77671.1"/>
    <property type="molecule type" value="Genomic_DNA"/>
</dbReference>
<dbReference type="Proteomes" id="UP000606991">
    <property type="component" value="Unassembled WGS sequence"/>
</dbReference>
<reference evidence="3" key="2">
    <citation type="submission" date="2018-05" db="EMBL/GenBank/DDBJ databases">
        <authorList>
            <person name="Ferrari B."/>
        </authorList>
    </citation>
    <scope>NUCLEOTIDE SEQUENCE</scope>
    <source>
        <strain evidence="3">RRmetagenome_bin12</strain>
    </source>
</reference>
<dbReference type="SUPFAM" id="SSF51695">
    <property type="entry name" value="PLC-like phosphodiesterases"/>
    <property type="match status" value="1"/>
</dbReference>
<evidence type="ECO:0000313" key="4">
    <source>
        <dbReference type="Proteomes" id="UP000248724"/>
    </source>
</evidence>
<dbReference type="EMBL" id="JAEKNS010000080">
    <property type="protein sequence ID" value="MBJ7594799.1"/>
    <property type="molecule type" value="Genomic_DNA"/>
</dbReference>
<dbReference type="CDD" id="cd08556">
    <property type="entry name" value="GDPD"/>
    <property type="match status" value="1"/>
</dbReference>